<feature type="region of interest" description="Disordered" evidence="14">
    <location>
        <begin position="1112"/>
        <end position="1150"/>
    </location>
</feature>
<evidence type="ECO:0000256" key="13">
    <source>
        <dbReference type="PROSITE-ProRule" id="PRU00175"/>
    </source>
</evidence>
<evidence type="ECO:0000256" key="8">
    <source>
        <dbReference type="ARBA" id="ARBA00022833"/>
    </source>
</evidence>
<reference evidence="17" key="1">
    <citation type="submission" date="2019-08" db="EMBL/GenBank/DDBJ databases">
        <title>The improved chromosome-level genome for the pearl oyster Pinctada fucata martensii using PacBio sequencing and Hi-C.</title>
        <authorList>
            <person name="Zheng Z."/>
        </authorList>
    </citation>
    <scope>NUCLEOTIDE SEQUENCE</scope>
    <source>
        <strain evidence="17">ZZ-2019</strain>
        <tissue evidence="17">Adductor muscle</tissue>
    </source>
</reference>
<evidence type="ECO:0000256" key="7">
    <source>
        <dbReference type="ARBA" id="ARBA00022771"/>
    </source>
</evidence>
<dbReference type="InterPro" id="IPR017907">
    <property type="entry name" value="Znf_RING_CS"/>
</dbReference>
<dbReference type="GO" id="GO:0008270">
    <property type="term" value="F:zinc ion binding"/>
    <property type="evidence" value="ECO:0007669"/>
    <property type="project" value="UniProtKB-KW"/>
</dbReference>
<dbReference type="Proteomes" id="UP001186944">
    <property type="component" value="Unassembled WGS sequence"/>
</dbReference>
<proteinExistence type="predicted"/>
<dbReference type="GO" id="GO:0000724">
    <property type="term" value="P:double-strand break repair via homologous recombination"/>
    <property type="evidence" value="ECO:0007669"/>
    <property type="project" value="TreeGrafter"/>
</dbReference>
<feature type="compositionally biased region" description="Basic and acidic residues" evidence="14">
    <location>
        <begin position="1487"/>
        <end position="1499"/>
    </location>
</feature>
<feature type="region of interest" description="Disordered" evidence="14">
    <location>
        <begin position="111"/>
        <end position="234"/>
    </location>
</feature>
<comment type="caution">
    <text evidence="17">The sequence shown here is derived from an EMBL/GenBank/DDBJ whole genome shotgun (WGS) entry which is preliminary data.</text>
</comment>
<keyword evidence="7 13" id="KW-0863">Zinc-finger</keyword>
<dbReference type="GO" id="GO:0031436">
    <property type="term" value="C:BRCA1-BARD1 complex"/>
    <property type="evidence" value="ECO:0007669"/>
    <property type="project" value="TreeGrafter"/>
</dbReference>
<feature type="compositionally biased region" description="Basic and acidic residues" evidence="14">
    <location>
        <begin position="2065"/>
        <end position="2077"/>
    </location>
</feature>
<protein>
    <recommendedName>
        <fullName evidence="12">RING-type E3 ubiquitin transferase BRCA1</fullName>
    </recommendedName>
</protein>
<evidence type="ECO:0000259" key="15">
    <source>
        <dbReference type="PROSITE" id="PS50089"/>
    </source>
</evidence>
<feature type="region of interest" description="Disordered" evidence="14">
    <location>
        <begin position="1393"/>
        <end position="1449"/>
    </location>
</feature>
<feature type="region of interest" description="Disordered" evidence="14">
    <location>
        <begin position="1266"/>
        <end position="1321"/>
    </location>
</feature>
<evidence type="ECO:0000256" key="1">
    <source>
        <dbReference type="ARBA" id="ARBA00004123"/>
    </source>
</evidence>
<dbReference type="PROSITE" id="PS50089">
    <property type="entry name" value="ZF_RING_2"/>
    <property type="match status" value="1"/>
</dbReference>
<keyword evidence="18" id="KW-1185">Reference proteome</keyword>
<dbReference type="Gene3D" id="3.30.40.10">
    <property type="entry name" value="Zinc/RING finger domain, C3HC4 (zinc finger)"/>
    <property type="match status" value="1"/>
</dbReference>
<dbReference type="GO" id="GO:0005694">
    <property type="term" value="C:chromosome"/>
    <property type="evidence" value="ECO:0007669"/>
    <property type="project" value="UniProtKB-SubCell"/>
</dbReference>
<dbReference type="InterPro" id="IPR013083">
    <property type="entry name" value="Znf_RING/FYVE/PHD"/>
</dbReference>
<feature type="compositionally biased region" description="Polar residues" evidence="14">
    <location>
        <begin position="1862"/>
        <end position="1872"/>
    </location>
</feature>
<dbReference type="InterPro" id="IPR001357">
    <property type="entry name" value="BRCT_dom"/>
</dbReference>
<gene>
    <name evidence="17" type="ORF">FSP39_010752</name>
</gene>
<evidence type="ECO:0000256" key="11">
    <source>
        <dbReference type="ARBA" id="ARBA00023306"/>
    </source>
</evidence>
<name>A0AA88YNK4_PINIB</name>
<dbReference type="EMBL" id="VSWD01000005">
    <property type="protein sequence ID" value="KAK3102354.1"/>
    <property type="molecule type" value="Genomic_DNA"/>
</dbReference>
<dbReference type="PANTHER" id="PTHR13763:SF0">
    <property type="entry name" value="BREAST CANCER TYPE 1 SUSCEPTIBILITY PROTEIN"/>
    <property type="match status" value="1"/>
</dbReference>
<feature type="region of interest" description="Disordered" evidence="14">
    <location>
        <begin position="2065"/>
        <end position="2084"/>
    </location>
</feature>
<feature type="region of interest" description="Disordered" evidence="14">
    <location>
        <begin position="460"/>
        <end position="514"/>
    </location>
</feature>
<dbReference type="GO" id="GO:0070531">
    <property type="term" value="C:BRCA1-A complex"/>
    <property type="evidence" value="ECO:0007669"/>
    <property type="project" value="TreeGrafter"/>
</dbReference>
<keyword evidence="6" id="KW-0227">DNA damage</keyword>
<dbReference type="GO" id="GO:0004842">
    <property type="term" value="F:ubiquitin-protein transferase activity"/>
    <property type="evidence" value="ECO:0007669"/>
    <property type="project" value="TreeGrafter"/>
</dbReference>
<feature type="compositionally biased region" description="Basic residues" evidence="14">
    <location>
        <begin position="1266"/>
        <end position="1279"/>
    </location>
</feature>
<evidence type="ECO:0000256" key="12">
    <source>
        <dbReference type="ARBA" id="ARBA00031556"/>
    </source>
</evidence>
<dbReference type="InterPro" id="IPR018957">
    <property type="entry name" value="Znf_C3HC4_RING-type"/>
</dbReference>
<feature type="compositionally biased region" description="Polar residues" evidence="14">
    <location>
        <begin position="2130"/>
        <end position="2155"/>
    </location>
</feature>
<dbReference type="InterPro" id="IPR031099">
    <property type="entry name" value="BRCA1-associated"/>
</dbReference>
<feature type="compositionally biased region" description="Basic and acidic residues" evidence="14">
    <location>
        <begin position="1115"/>
        <end position="1133"/>
    </location>
</feature>
<feature type="region of interest" description="Disordered" evidence="14">
    <location>
        <begin position="2093"/>
        <end position="2155"/>
    </location>
</feature>
<feature type="compositionally biased region" description="Basic and acidic residues" evidence="14">
    <location>
        <begin position="328"/>
        <end position="344"/>
    </location>
</feature>
<keyword evidence="3" id="KW-0158">Chromosome</keyword>
<feature type="compositionally biased region" description="Basic and acidic residues" evidence="14">
    <location>
        <begin position="1287"/>
        <end position="1303"/>
    </location>
</feature>
<dbReference type="SUPFAM" id="SSF57850">
    <property type="entry name" value="RING/U-box"/>
    <property type="match status" value="1"/>
</dbReference>
<keyword evidence="8" id="KW-0862">Zinc</keyword>
<feature type="compositionally biased region" description="Basic and acidic residues" evidence="14">
    <location>
        <begin position="424"/>
        <end position="439"/>
    </location>
</feature>
<feature type="compositionally biased region" description="Polar residues" evidence="14">
    <location>
        <begin position="577"/>
        <end position="590"/>
    </location>
</feature>
<feature type="compositionally biased region" description="Acidic residues" evidence="14">
    <location>
        <begin position="2098"/>
        <end position="2113"/>
    </location>
</feature>
<evidence type="ECO:0000256" key="5">
    <source>
        <dbReference type="ARBA" id="ARBA00022737"/>
    </source>
</evidence>
<feature type="domain" description="BRCT" evidence="16">
    <location>
        <begin position="2147"/>
        <end position="2238"/>
    </location>
</feature>
<feature type="compositionally biased region" description="Acidic residues" evidence="14">
    <location>
        <begin position="1746"/>
        <end position="1766"/>
    </location>
</feature>
<feature type="compositionally biased region" description="Basic and acidic residues" evidence="14">
    <location>
        <begin position="1003"/>
        <end position="1024"/>
    </location>
</feature>
<evidence type="ECO:0000256" key="4">
    <source>
        <dbReference type="ARBA" id="ARBA00022723"/>
    </source>
</evidence>
<evidence type="ECO:0000256" key="6">
    <source>
        <dbReference type="ARBA" id="ARBA00022763"/>
    </source>
</evidence>
<feature type="compositionally biased region" description="Acidic residues" evidence="14">
    <location>
        <begin position="1893"/>
        <end position="1910"/>
    </location>
</feature>
<feature type="compositionally biased region" description="Polar residues" evidence="14">
    <location>
        <begin position="1879"/>
        <end position="1890"/>
    </location>
</feature>
<feature type="compositionally biased region" description="Basic and acidic residues" evidence="14">
    <location>
        <begin position="1549"/>
        <end position="1561"/>
    </location>
</feature>
<feature type="region of interest" description="Disordered" evidence="14">
    <location>
        <begin position="1487"/>
        <end position="1520"/>
    </location>
</feature>
<accession>A0AA88YNK4</accession>
<dbReference type="SMART" id="SM00292">
    <property type="entry name" value="BRCT"/>
    <property type="match status" value="2"/>
</dbReference>
<comment type="subcellular location">
    <subcellularLocation>
        <location evidence="2">Chromosome</location>
    </subcellularLocation>
    <subcellularLocation>
        <location evidence="1">Nucleus</location>
    </subcellularLocation>
</comment>
<feature type="compositionally biased region" description="Acidic residues" evidence="14">
    <location>
        <begin position="1725"/>
        <end position="1737"/>
    </location>
</feature>
<evidence type="ECO:0000256" key="14">
    <source>
        <dbReference type="SAM" id="MobiDB-lite"/>
    </source>
</evidence>
<feature type="compositionally biased region" description="Basic and acidic residues" evidence="14">
    <location>
        <begin position="119"/>
        <end position="137"/>
    </location>
</feature>
<evidence type="ECO:0000313" key="17">
    <source>
        <dbReference type="EMBL" id="KAK3102354.1"/>
    </source>
</evidence>
<dbReference type="Pfam" id="PF00097">
    <property type="entry name" value="zf-C3HC4"/>
    <property type="match status" value="1"/>
</dbReference>
<evidence type="ECO:0000259" key="16">
    <source>
        <dbReference type="PROSITE" id="PS50172"/>
    </source>
</evidence>
<dbReference type="PROSITE" id="PS50172">
    <property type="entry name" value="BRCT"/>
    <property type="match status" value="2"/>
</dbReference>
<dbReference type="Gene3D" id="3.40.50.10190">
    <property type="entry name" value="BRCT domain"/>
    <property type="match status" value="2"/>
</dbReference>
<feature type="region of interest" description="Disordered" evidence="14">
    <location>
        <begin position="854"/>
        <end position="1027"/>
    </location>
</feature>
<feature type="domain" description="BRCT" evidence="16">
    <location>
        <begin position="2258"/>
        <end position="2366"/>
    </location>
</feature>
<dbReference type="CDD" id="cd16498">
    <property type="entry name" value="RING-HC_BRCA1"/>
    <property type="match status" value="1"/>
</dbReference>
<evidence type="ECO:0000256" key="9">
    <source>
        <dbReference type="ARBA" id="ARBA00023204"/>
    </source>
</evidence>
<evidence type="ECO:0000313" key="18">
    <source>
        <dbReference type="Proteomes" id="UP001186944"/>
    </source>
</evidence>
<feature type="compositionally biased region" description="Polar residues" evidence="14">
    <location>
        <begin position="918"/>
        <end position="932"/>
    </location>
</feature>
<feature type="compositionally biased region" description="Basic residues" evidence="14">
    <location>
        <begin position="138"/>
        <end position="148"/>
    </location>
</feature>
<keyword evidence="4" id="KW-0479">Metal-binding</keyword>
<dbReference type="SMART" id="SM00184">
    <property type="entry name" value="RING"/>
    <property type="match status" value="1"/>
</dbReference>
<dbReference type="Pfam" id="PF00533">
    <property type="entry name" value="BRCT"/>
    <property type="match status" value="1"/>
</dbReference>
<feature type="compositionally biased region" description="Basic and acidic residues" evidence="14">
    <location>
        <begin position="211"/>
        <end position="226"/>
    </location>
</feature>
<feature type="region of interest" description="Disordered" evidence="14">
    <location>
        <begin position="556"/>
        <end position="634"/>
    </location>
</feature>
<feature type="compositionally biased region" description="Basic and acidic residues" evidence="14">
    <location>
        <begin position="353"/>
        <end position="366"/>
    </location>
</feature>
<feature type="compositionally biased region" description="Basic and acidic residues" evidence="14">
    <location>
        <begin position="934"/>
        <end position="956"/>
    </location>
</feature>
<feature type="compositionally biased region" description="Basic and acidic residues" evidence="14">
    <location>
        <begin position="556"/>
        <end position="568"/>
    </location>
</feature>
<feature type="compositionally biased region" description="Polar residues" evidence="14">
    <location>
        <begin position="179"/>
        <end position="198"/>
    </location>
</feature>
<evidence type="ECO:0000256" key="2">
    <source>
        <dbReference type="ARBA" id="ARBA00004286"/>
    </source>
</evidence>
<keyword evidence="5" id="KW-0677">Repeat</keyword>
<keyword evidence="9" id="KW-0234">DNA repair</keyword>
<feature type="compositionally biased region" description="Basic and acidic residues" evidence="14">
    <location>
        <begin position="1947"/>
        <end position="1978"/>
    </location>
</feature>
<evidence type="ECO:0000256" key="3">
    <source>
        <dbReference type="ARBA" id="ARBA00022454"/>
    </source>
</evidence>
<evidence type="ECO:0000256" key="10">
    <source>
        <dbReference type="ARBA" id="ARBA00023242"/>
    </source>
</evidence>
<feature type="compositionally biased region" description="Basic residues" evidence="14">
    <location>
        <begin position="618"/>
        <end position="629"/>
    </location>
</feature>
<feature type="region of interest" description="Disordered" evidence="14">
    <location>
        <begin position="1841"/>
        <end position="2056"/>
    </location>
</feature>
<dbReference type="PROSITE" id="PS00518">
    <property type="entry name" value="ZF_RING_1"/>
    <property type="match status" value="1"/>
</dbReference>
<dbReference type="InterPro" id="IPR001841">
    <property type="entry name" value="Znf_RING"/>
</dbReference>
<feature type="region of interest" description="Disordered" evidence="14">
    <location>
        <begin position="328"/>
        <end position="369"/>
    </location>
</feature>
<dbReference type="GO" id="GO:0045944">
    <property type="term" value="P:positive regulation of transcription by RNA polymerase II"/>
    <property type="evidence" value="ECO:0007669"/>
    <property type="project" value="TreeGrafter"/>
</dbReference>
<feature type="compositionally biased region" description="Basic and acidic residues" evidence="14">
    <location>
        <begin position="1568"/>
        <end position="1584"/>
    </location>
</feature>
<keyword evidence="10" id="KW-0539">Nucleus</keyword>
<dbReference type="InterPro" id="IPR036420">
    <property type="entry name" value="BRCT_dom_sf"/>
</dbReference>
<feature type="compositionally biased region" description="Basic residues" evidence="14">
    <location>
        <begin position="1844"/>
        <end position="1861"/>
    </location>
</feature>
<sequence>MSENKADKKVHNLIGLMQKNLECSICLDLLNNPVSTKCDHPFCNFCITEFLKTNRSVPCPLCKTPVTKRSLRERPQLSKIVDDVRQLVDAFQKDTGNLFSPSRCPQSMEFALGSPDQLLTKEQRGTKRKSNSLERKNVRNVRQSKRRRSDVCEAGDASSESKAETDSGNNTLHGDGDASRTTLNGNNDTSRSLVQHVQGNIEASVIGMNTDDQKATARETAEEKVNPKTTQNKKKQIATEELLNYLENGSCGVINEFEPPANEEGKSNVEVTEKGTCSNVSVAERKKVPDASPRKADNLFERLSGLSEDGFNEDCRLESGFSLEDIIGDRSHRREGNGRKRDAQIDNGSKGNRKGDASEKGDKKVNELFNTPEEIGAVQKTYSRKCKNGKEVISKRKVKQWLKNADQVEDEENSYHKKNASGSAEERDISKNSEKKEDGEVYSGNDFMDVESVEKDVALVGPSIDDNDGSNDPIVHKVPQQKETTFTCTSREGTRDVNKSKILDEGNKEKKKTDAGLLSHKIFKSTRSDHHVTAECSVTQSKGKLLFKKIKPKKVVDLEDHTKSDQSEAKAQMDGNKASSLMSNKQSSKVRNIFDIDLNSSGQDSDPYEFKSSQKTPVKNKTKKGKGGKVHKEGQIHIEVKKPSEKNCGKSILKKIKQKDDNKEKSGTENDLDVIEILGDASENECPKVSKAKIHVDKTCGNKKGALDFKLTQKDYDDMEQMKDKISEAEDYDLITCSQEVNNQMEAEPVTMATSSTCQGEEPSTSMVKIGISGKNAGKEARKKLVSFHEEVILIGDECDTAPLNNNDNGGRCVPGRMQGKKDNSCKTDAVSCQGDTMDFERSDLAVDQVMVPESVPNDLEDDLPCSGTSSATDDLDIAPNMDDFEEPNLEIQPVEVIEKLNSQESEDPIPKSHDSHVTNPLESAAGKSQNRGKLLESRNTRSDSHTEDQHQDNQSKKSLKNGKKLSLSKPMIQDTGVLDSDIVPETPMMSNFPYEGIMSRTTRGENSKKANKIQSKEINDKGFEQPLNVAEVDGNTTAEAMCESELAEEDVVADTCETQMKDDSTNTISTDIDTESVIKSSGDISISKRKSCALSRTKLKSNSSMKYLSMNKNMPEKDEEKSLDKTDSEEFVKSSVQEPAGGTDTEIVSTQKSESVVNCTQISTQDSVSLLRPQKLYSPSIDSITNSVTDVSDHIMVEPSEEPVLKKPKRKCFSLSKSPNRAEIKKGDSFDSEVIEKDGIDREVITLSGGSVCDIREGEIMKKTKTKRNKLKRTKTNKKQSPGSSDLREEIQIDKDGDEKVKSLRSNSTSASGADDDVQTGSNVVVMETVDSADVNIDDVRQVNCDTSENVEGIEAVPETIETEVVMNSGRQDLNDVDTCMEDHSEVEKGNVGKHFTENQNETNGMIGNRAKNDYPEKDQNVDDMQKERQEGVSDVENVRSMTSQEELTSTLLSNRTIRKREKLEKSRLESQDELPSTLLSNRTVRQLEKLERSRQESPDDIFMMDSEYPEGGTESEVMVEQNQEGMLDLLAIDSDSERVSQASQRSAEGEGKNLEREEGTSNSTGSREKENLLQKEPTEGGSEKIGTNLVGNSENDIMCSEDDVNRIGTCSDIVASSVTSDSILAKGSKKTPVKQKIGGRKIKRGLAAKFFKELNLSQPNKETVSEDKNIPEVQKTAPRDVSPTFDSSPHKGSHSVSQRVSSQTGKRQNEVTEISDQSGQSADENEEDLNEVEQAEENKNVVVDFDEEVEERDEDVMDFEEEENPTLGTEVDIVPDSVQDEVEVGRTPKKFITIAKRVSPKVFPVTKNHLSNSREVVDIGDECSPKHIQIIQINAEGGECSKRRKWKDGTKKRKQKSKVRVTTGSPSSSPLPDVFGTSRNNSSQAESCDSNNDDGDDIEDDDDEDDDPVLIKRNSSDFDDVHCLDDDDSNSTQMLHSVKLTGDGSTKEQQKRESERRIEEEEGHNDDLLDDFKDDRSEDDSSDFVLHSGKEEEDVEPDDLQNNESDDDDDVVSSKRKKTGRRILGSDDDDDDNSVIEVDERNDNMIDDEEELDDDADVMIVDNDAKQTKNDKEVISVDNCEAENFEERQFNIEERKDEDENEDESDDDDDVIVVKKTKSQVIDDSESDVTNCSQETSSDRQGNLTSSSAFSSQSDILSTERELQKLLQEQGCQFSAKFTDDVTHLIVKTDPQGCRVCERTLKFFQAVSRGCWVLDYQYIQDCRSAGRILPEERYEILGDTVTGDRHFGPRKSRQSKERDLFEDFQFIVIGDSRGLQQDDLKSLITECGGSVVSHPDQIPSDYHRLVVTCTDIDGDDEDTETRSSQEFKVINRLYRLHHMITVSREWVLDSLTLYEVQPIQEYVLTNVKGMILPKF</sequence>
<feature type="compositionally biased region" description="Basic and acidic residues" evidence="14">
    <location>
        <begin position="1412"/>
        <end position="1433"/>
    </location>
</feature>
<dbReference type="SUPFAM" id="SSF52113">
    <property type="entry name" value="BRCT domain"/>
    <property type="match status" value="2"/>
</dbReference>
<feature type="region of interest" description="Disordered" evidence="14">
    <location>
        <begin position="1655"/>
        <end position="1770"/>
    </location>
</feature>
<feature type="compositionally biased region" description="Acidic residues" evidence="14">
    <location>
        <begin position="1993"/>
        <end position="2013"/>
    </location>
</feature>
<keyword evidence="11" id="KW-0131">Cell cycle</keyword>
<feature type="compositionally biased region" description="Basic and acidic residues" evidence="14">
    <location>
        <begin position="492"/>
        <end position="514"/>
    </location>
</feature>
<organism evidence="17 18">
    <name type="scientific">Pinctada imbricata</name>
    <name type="common">Atlantic pearl-oyster</name>
    <name type="synonym">Pinctada martensii</name>
    <dbReference type="NCBI Taxonomy" id="66713"/>
    <lineage>
        <taxon>Eukaryota</taxon>
        <taxon>Metazoa</taxon>
        <taxon>Spiralia</taxon>
        <taxon>Lophotrochozoa</taxon>
        <taxon>Mollusca</taxon>
        <taxon>Bivalvia</taxon>
        <taxon>Autobranchia</taxon>
        <taxon>Pteriomorphia</taxon>
        <taxon>Pterioida</taxon>
        <taxon>Pterioidea</taxon>
        <taxon>Pteriidae</taxon>
        <taxon>Pinctada</taxon>
    </lineage>
</organism>
<feature type="compositionally biased region" description="Acidic residues" evidence="14">
    <location>
        <begin position="2047"/>
        <end position="2056"/>
    </location>
</feature>
<dbReference type="PANTHER" id="PTHR13763">
    <property type="entry name" value="BREAST CANCER TYPE 1 SUSCEPTIBILITY PROTEIN BRCA1"/>
    <property type="match status" value="1"/>
</dbReference>
<feature type="region of interest" description="Disordered" evidence="14">
    <location>
        <begin position="397"/>
        <end position="447"/>
    </location>
</feature>
<feature type="compositionally biased region" description="Polar residues" evidence="14">
    <location>
        <begin position="1696"/>
        <end position="1724"/>
    </location>
</feature>
<feature type="region of interest" description="Disordered" evidence="14">
    <location>
        <begin position="1538"/>
        <end position="1598"/>
    </location>
</feature>
<feature type="compositionally biased region" description="Basic and acidic residues" evidence="14">
    <location>
        <begin position="1916"/>
        <end position="1926"/>
    </location>
</feature>
<feature type="compositionally biased region" description="Polar residues" evidence="14">
    <location>
        <begin position="481"/>
        <end position="491"/>
    </location>
</feature>
<feature type="domain" description="RING-type" evidence="15">
    <location>
        <begin position="23"/>
        <end position="63"/>
    </location>
</feature>